<feature type="domain" description="EamA" evidence="8">
    <location>
        <begin position="7"/>
        <end position="136"/>
    </location>
</feature>
<keyword evidence="4 7" id="KW-0812">Transmembrane</keyword>
<feature type="transmembrane region" description="Helical" evidence="7">
    <location>
        <begin position="175"/>
        <end position="195"/>
    </location>
</feature>
<feature type="transmembrane region" description="Helical" evidence="7">
    <location>
        <begin position="7"/>
        <end position="25"/>
    </location>
</feature>
<feature type="transmembrane region" description="Helical" evidence="7">
    <location>
        <begin position="263"/>
        <end position="282"/>
    </location>
</feature>
<dbReference type="SUPFAM" id="SSF103481">
    <property type="entry name" value="Multidrug resistance efflux transporter EmrE"/>
    <property type="match status" value="2"/>
</dbReference>
<dbReference type="InterPro" id="IPR037185">
    <property type="entry name" value="EmrE-like"/>
</dbReference>
<evidence type="ECO:0000256" key="2">
    <source>
        <dbReference type="ARBA" id="ARBA00007362"/>
    </source>
</evidence>
<feature type="transmembrane region" description="Helical" evidence="7">
    <location>
        <begin position="67"/>
        <end position="86"/>
    </location>
</feature>
<keyword evidence="6 7" id="KW-0472">Membrane</keyword>
<keyword evidence="3" id="KW-1003">Cell membrane</keyword>
<proteinExistence type="inferred from homology"/>
<name>A0ABW5PKT0_9BACI</name>
<organism evidence="9 10">
    <name type="scientific">Terrilactibacillus laevilacticus</name>
    <dbReference type="NCBI Taxonomy" id="1380157"/>
    <lineage>
        <taxon>Bacteria</taxon>
        <taxon>Bacillati</taxon>
        <taxon>Bacillota</taxon>
        <taxon>Bacilli</taxon>
        <taxon>Bacillales</taxon>
        <taxon>Bacillaceae</taxon>
        <taxon>Terrilactibacillus</taxon>
    </lineage>
</organism>
<feature type="transmembrane region" description="Helical" evidence="7">
    <location>
        <begin position="122"/>
        <end position="139"/>
    </location>
</feature>
<comment type="subcellular location">
    <subcellularLocation>
        <location evidence="1">Cell membrane</location>
        <topology evidence="1">Multi-pass membrane protein</topology>
    </subcellularLocation>
</comment>
<evidence type="ECO:0000256" key="6">
    <source>
        <dbReference type="ARBA" id="ARBA00023136"/>
    </source>
</evidence>
<dbReference type="PANTHER" id="PTHR42920:SF5">
    <property type="entry name" value="EAMA DOMAIN-CONTAINING PROTEIN"/>
    <property type="match status" value="1"/>
</dbReference>
<evidence type="ECO:0000256" key="1">
    <source>
        <dbReference type="ARBA" id="ARBA00004651"/>
    </source>
</evidence>
<evidence type="ECO:0000259" key="8">
    <source>
        <dbReference type="Pfam" id="PF00892"/>
    </source>
</evidence>
<evidence type="ECO:0000313" key="9">
    <source>
        <dbReference type="EMBL" id="MFD2615945.1"/>
    </source>
</evidence>
<dbReference type="EMBL" id="JBHUMR010000004">
    <property type="protein sequence ID" value="MFD2615945.1"/>
    <property type="molecule type" value="Genomic_DNA"/>
</dbReference>
<comment type="similarity">
    <text evidence="2">Belongs to the EamA transporter family.</text>
</comment>
<dbReference type="RefSeq" id="WP_141191824.1">
    <property type="nucleotide sequence ID" value="NZ_JBHUMR010000004.1"/>
</dbReference>
<feature type="transmembrane region" description="Helical" evidence="7">
    <location>
        <begin position="207"/>
        <end position="224"/>
    </location>
</feature>
<keyword evidence="10" id="KW-1185">Reference proteome</keyword>
<dbReference type="PANTHER" id="PTHR42920">
    <property type="entry name" value="OS03G0707200 PROTEIN-RELATED"/>
    <property type="match status" value="1"/>
</dbReference>
<feature type="transmembrane region" description="Helical" evidence="7">
    <location>
        <begin position="92"/>
        <end position="110"/>
    </location>
</feature>
<dbReference type="InterPro" id="IPR051258">
    <property type="entry name" value="Diverse_Substrate_Transporter"/>
</dbReference>
<dbReference type="Proteomes" id="UP001597458">
    <property type="component" value="Unassembled WGS sequence"/>
</dbReference>
<evidence type="ECO:0000256" key="3">
    <source>
        <dbReference type="ARBA" id="ARBA00022475"/>
    </source>
</evidence>
<keyword evidence="5 7" id="KW-1133">Transmembrane helix</keyword>
<feature type="transmembrane region" description="Helical" evidence="7">
    <location>
        <begin position="145"/>
        <end position="163"/>
    </location>
</feature>
<feature type="domain" description="EamA" evidence="8">
    <location>
        <begin position="145"/>
        <end position="277"/>
    </location>
</feature>
<evidence type="ECO:0000256" key="5">
    <source>
        <dbReference type="ARBA" id="ARBA00022989"/>
    </source>
</evidence>
<evidence type="ECO:0000256" key="7">
    <source>
        <dbReference type="SAM" id="Phobius"/>
    </source>
</evidence>
<gene>
    <name evidence="9" type="ORF">ACFSTF_01220</name>
</gene>
<reference evidence="10" key="1">
    <citation type="journal article" date="2019" name="Int. J. Syst. Evol. Microbiol.">
        <title>The Global Catalogue of Microorganisms (GCM) 10K type strain sequencing project: providing services to taxonomists for standard genome sequencing and annotation.</title>
        <authorList>
            <consortium name="The Broad Institute Genomics Platform"/>
            <consortium name="The Broad Institute Genome Sequencing Center for Infectious Disease"/>
            <person name="Wu L."/>
            <person name="Ma J."/>
        </authorList>
    </citation>
    <scope>NUCLEOTIDE SEQUENCE [LARGE SCALE GENOMIC DNA]</scope>
    <source>
        <strain evidence="10">TISTR 2241</strain>
    </source>
</reference>
<evidence type="ECO:0000313" key="10">
    <source>
        <dbReference type="Proteomes" id="UP001597458"/>
    </source>
</evidence>
<evidence type="ECO:0000256" key="4">
    <source>
        <dbReference type="ARBA" id="ARBA00022692"/>
    </source>
</evidence>
<protein>
    <submittedName>
        <fullName evidence="9">DMT family transporter</fullName>
    </submittedName>
</protein>
<feature type="transmembrane region" description="Helical" evidence="7">
    <location>
        <begin position="37"/>
        <end position="55"/>
    </location>
</feature>
<dbReference type="Pfam" id="PF00892">
    <property type="entry name" value="EamA"/>
    <property type="match status" value="2"/>
</dbReference>
<dbReference type="InterPro" id="IPR000620">
    <property type="entry name" value="EamA_dom"/>
</dbReference>
<feature type="transmembrane region" description="Helical" evidence="7">
    <location>
        <begin position="236"/>
        <end position="257"/>
    </location>
</feature>
<comment type="caution">
    <text evidence="9">The sequence shown here is derived from an EMBL/GenBank/DDBJ whole genome shotgun (WGS) entry which is preliminary data.</text>
</comment>
<sequence>MAQQSKANILLVLVTMFWGLSYLFMKMGLDSLEPLHLIAMRFGLGFIASSALFYKRLLKLNKSTIKYAFILGLILFISFIFITYGVKLTTASNAGFLISLTVLFVPLITWCHSKIKPNKRTLRGLIFTLIGTGLLTINNHLQINFGDLLCIFGALTNAVFIFINGKFTKHVDSLALGICLLGFTGAFGFLFASFFEAPQWPASTSSWISVLGLGLLCSAFGFIGQTVAQKYTTPTAAGLIFSLEPVFAAFFAFLFLGDILSPKGIIGAGFILSGTMIAEFNFNKLWQAKKWRLHIRVHKH</sequence>
<accession>A0ABW5PKT0</accession>